<reference evidence="2" key="1">
    <citation type="journal article" date="2019" name="Int. J. Syst. Evol. Microbiol.">
        <title>The Global Catalogue of Microorganisms (GCM) 10K type strain sequencing project: providing services to taxonomists for standard genome sequencing and annotation.</title>
        <authorList>
            <consortium name="The Broad Institute Genomics Platform"/>
            <consortium name="The Broad Institute Genome Sequencing Center for Infectious Disease"/>
            <person name="Wu L."/>
            <person name="Ma J."/>
        </authorList>
    </citation>
    <scope>NUCLEOTIDE SEQUENCE [LARGE SCALE GENOMIC DNA]</scope>
    <source>
        <strain evidence="2">JCM 17555</strain>
    </source>
</reference>
<dbReference type="Proteomes" id="UP001501337">
    <property type="component" value="Unassembled WGS sequence"/>
</dbReference>
<comment type="caution">
    <text evidence="1">The sequence shown here is derived from an EMBL/GenBank/DDBJ whole genome shotgun (WGS) entry which is preliminary data.</text>
</comment>
<dbReference type="EMBL" id="BAABBO010000014">
    <property type="protein sequence ID" value="GAA3972100.1"/>
    <property type="molecule type" value="Genomic_DNA"/>
</dbReference>
<sequence>MRRVAPEELRAYKPHFSGSAVTFERDSPYKEAPTHDLIYAFLALELGTLHIVPSRGYGAFDTDARRRR</sequence>
<evidence type="ECO:0000313" key="2">
    <source>
        <dbReference type="Proteomes" id="UP001501337"/>
    </source>
</evidence>
<gene>
    <name evidence="1" type="ORF">GCM10022278_31810</name>
</gene>
<evidence type="ECO:0000313" key="1">
    <source>
        <dbReference type="EMBL" id="GAA3972100.1"/>
    </source>
</evidence>
<keyword evidence="2" id="KW-1185">Reference proteome</keyword>
<organism evidence="1 2">
    <name type="scientific">Allohahella marinimesophila</name>
    <dbReference type="NCBI Taxonomy" id="1054972"/>
    <lineage>
        <taxon>Bacteria</taxon>
        <taxon>Pseudomonadati</taxon>
        <taxon>Pseudomonadota</taxon>
        <taxon>Gammaproteobacteria</taxon>
        <taxon>Oceanospirillales</taxon>
        <taxon>Hahellaceae</taxon>
        <taxon>Allohahella</taxon>
    </lineage>
</organism>
<proteinExistence type="predicted"/>
<name>A0ABP7PVN6_9GAMM</name>
<protein>
    <submittedName>
        <fullName evidence="1">Uncharacterized protein</fullName>
    </submittedName>
</protein>
<accession>A0ABP7PVN6</accession>